<reference evidence="4" key="1">
    <citation type="journal article" date="2020" name="Stud. Mycol.">
        <title>101 Dothideomycetes genomes: a test case for predicting lifestyles and emergence of pathogens.</title>
        <authorList>
            <person name="Haridas S."/>
            <person name="Albert R."/>
            <person name="Binder M."/>
            <person name="Bloem J."/>
            <person name="Labutti K."/>
            <person name="Salamov A."/>
            <person name="Andreopoulos B."/>
            <person name="Baker S."/>
            <person name="Barry K."/>
            <person name="Bills G."/>
            <person name="Bluhm B."/>
            <person name="Cannon C."/>
            <person name="Castanera R."/>
            <person name="Culley D."/>
            <person name="Daum C."/>
            <person name="Ezra D."/>
            <person name="Gonzalez J."/>
            <person name="Henrissat B."/>
            <person name="Kuo A."/>
            <person name="Liang C."/>
            <person name="Lipzen A."/>
            <person name="Lutzoni F."/>
            <person name="Magnuson J."/>
            <person name="Mondo S."/>
            <person name="Nolan M."/>
            <person name="Ohm R."/>
            <person name="Pangilinan J."/>
            <person name="Park H.-J."/>
            <person name="Ramirez L."/>
            <person name="Alfaro M."/>
            <person name="Sun H."/>
            <person name="Tritt A."/>
            <person name="Yoshinaga Y."/>
            <person name="Zwiers L.-H."/>
            <person name="Turgeon B."/>
            <person name="Goodwin S."/>
            <person name="Spatafora J."/>
            <person name="Crous P."/>
            <person name="Grigoriev I."/>
        </authorList>
    </citation>
    <scope>NUCLEOTIDE SEQUENCE</scope>
    <source>
        <strain evidence="4">CBS 113818</strain>
    </source>
</reference>
<evidence type="ECO:0000256" key="1">
    <source>
        <dbReference type="SAM" id="Coils"/>
    </source>
</evidence>
<dbReference type="Proteomes" id="UP000799424">
    <property type="component" value="Unassembled WGS sequence"/>
</dbReference>
<dbReference type="InterPro" id="IPR024555">
    <property type="entry name" value="PX-associated"/>
</dbReference>
<dbReference type="InterPro" id="IPR001683">
    <property type="entry name" value="PX_dom"/>
</dbReference>
<sequence length="982" mass="110809">MAEGTPPSIQLNGATEPTTMAAHSPVPFTDVSTSSAGRPAPARADTTFSKFSMMSVPPEGSILTGKQEHYLKRELISQQTNYEISELNTPTALQRFGAPFRSDAGEVAPADSELPLLRYMFVHHIRNFPFLDKAKEKEFWQDKLQVFLESFASKDISSSEDRLEETKRRKLALKAHKLVELMMVSGVPTASGYEERIRFAEMEIVDRQANEKGLTMNAPSGHYINGWDVNIAGVRTMSVKKHLRYHTHAEYLIRVKQGEGKDIYIGRRYADFVQLHKRIRLELPGKVLPPLPRKNKKDGLLQSSNADDDDVSSISSASTQGPPPPDTSESSGGGGLRSYIFGGGHKRNSSQTSLGRPRSPRASGEHLAFKQPRKLYREEQRVSLRAFLRNFLQNERIAQSNAMADFLTHDPISVNEEEMEDVARREEMDAKRIQEQKQFYEVARARAAELDIHMEKFRREIVEANGLTNLFAEVRAKNTIKELKPEYQRFAEWLRIEIAATIYHLFLAEDNSPELFAQLKRIHGLVPYGMLKNVIRIANPAAVMSGVLDLFLAQPFGARSLLQRIFGLAINDGVTSVQKSIDTLASTKIKDDVLCAKIKAYTQADEAVKNSIREEAAIDNVDVVITILRSEHFKPDLSAQQFEKVFNGYVAWTNAVENTRPGRLSRMQSSRSNLTTAASPTPPVDKEFRQGAELFAHLKQYLKLCLRQRDKVMMLQMIEEPTTLRLFRDLFTIFYEPLVRVYKSANVYNSITDFAMFVDDTIKTIEACQRQEISADPNQTVQAFIDLCARHEDNFYKFVHEVHIHDNGLFDSIMGWLEGILEFLRHGPGGGGKLDMNALVQDALDSGLIDKRKATREINSLIKWQTARKKWHSDKTRQKMASGGDEPDGMMGGMAGFKSSDFGLNELDLEDLELDDDATDSELEEDDEDADIADPIEAERKKRAATAEKLRRKAGEPKKPQIEELYKLSPSFVSMLRGVLAQ</sequence>
<proteinExistence type="predicted"/>
<evidence type="ECO:0000259" key="3">
    <source>
        <dbReference type="PROSITE" id="PS50195"/>
    </source>
</evidence>
<evidence type="ECO:0000256" key="2">
    <source>
        <dbReference type="SAM" id="MobiDB-lite"/>
    </source>
</evidence>
<feature type="compositionally biased region" description="Basic and acidic residues" evidence="2">
    <location>
        <begin position="937"/>
        <end position="959"/>
    </location>
</feature>
<keyword evidence="5" id="KW-1185">Reference proteome</keyword>
<dbReference type="AlphaFoldDB" id="A0A6A7AEG2"/>
<feature type="coiled-coil region" evidence="1">
    <location>
        <begin position="416"/>
        <end position="460"/>
    </location>
</feature>
<dbReference type="CDD" id="cd06869">
    <property type="entry name" value="PX_UP2_fungi"/>
    <property type="match status" value="1"/>
</dbReference>
<dbReference type="Pfam" id="PF00787">
    <property type="entry name" value="PX"/>
    <property type="match status" value="1"/>
</dbReference>
<dbReference type="InterPro" id="IPR047168">
    <property type="entry name" value="LEC1-like"/>
</dbReference>
<feature type="region of interest" description="Disordered" evidence="2">
    <location>
        <begin position="286"/>
        <end position="371"/>
    </location>
</feature>
<keyword evidence="1" id="KW-0175">Coiled coil</keyword>
<dbReference type="InterPro" id="IPR024554">
    <property type="entry name" value="LEC1-like_C"/>
</dbReference>
<dbReference type="EMBL" id="MU006218">
    <property type="protein sequence ID" value="KAF2831047.1"/>
    <property type="molecule type" value="Genomic_DNA"/>
</dbReference>
<feature type="region of interest" description="Disordered" evidence="2">
    <location>
        <begin position="1"/>
        <end position="44"/>
    </location>
</feature>
<evidence type="ECO:0000313" key="5">
    <source>
        <dbReference type="Proteomes" id="UP000799424"/>
    </source>
</evidence>
<feature type="compositionally biased region" description="Polar residues" evidence="2">
    <location>
        <begin position="7"/>
        <end position="18"/>
    </location>
</feature>
<dbReference type="GO" id="GO:0035091">
    <property type="term" value="F:phosphatidylinositol binding"/>
    <property type="evidence" value="ECO:0007669"/>
    <property type="project" value="InterPro"/>
</dbReference>
<dbReference type="PROSITE" id="PS50195">
    <property type="entry name" value="PX"/>
    <property type="match status" value="1"/>
</dbReference>
<gene>
    <name evidence="4" type="ORF">CC86DRAFT_341624</name>
</gene>
<dbReference type="Pfam" id="PF12825">
    <property type="entry name" value="DUF3818"/>
    <property type="match status" value="1"/>
</dbReference>
<feature type="compositionally biased region" description="Acidic residues" evidence="2">
    <location>
        <begin position="919"/>
        <end position="936"/>
    </location>
</feature>
<dbReference type="PANTHER" id="PTHR47185">
    <property type="entry name" value="PX DOMAIN-CONTAINING PROTEIN YPR097W"/>
    <property type="match status" value="1"/>
</dbReference>
<feature type="region of interest" description="Disordered" evidence="2">
    <location>
        <begin position="919"/>
        <end position="959"/>
    </location>
</feature>
<protein>
    <recommendedName>
        <fullName evidence="3">PX domain-containing protein</fullName>
    </recommendedName>
</protein>
<evidence type="ECO:0000313" key="4">
    <source>
        <dbReference type="EMBL" id="KAF2831047.1"/>
    </source>
</evidence>
<dbReference type="PANTHER" id="PTHR47185:SF1">
    <property type="entry name" value="PX DOMAIN-CONTAINING PROTEIN YPR097W"/>
    <property type="match status" value="1"/>
</dbReference>
<organism evidence="4 5">
    <name type="scientific">Ophiobolus disseminans</name>
    <dbReference type="NCBI Taxonomy" id="1469910"/>
    <lineage>
        <taxon>Eukaryota</taxon>
        <taxon>Fungi</taxon>
        <taxon>Dikarya</taxon>
        <taxon>Ascomycota</taxon>
        <taxon>Pezizomycotina</taxon>
        <taxon>Dothideomycetes</taxon>
        <taxon>Pleosporomycetidae</taxon>
        <taxon>Pleosporales</taxon>
        <taxon>Pleosporineae</taxon>
        <taxon>Phaeosphaeriaceae</taxon>
        <taxon>Ophiobolus</taxon>
    </lineage>
</organism>
<dbReference type="SMART" id="SM00312">
    <property type="entry name" value="PX"/>
    <property type="match status" value="1"/>
</dbReference>
<dbReference type="Gene3D" id="3.30.1520.10">
    <property type="entry name" value="Phox-like domain"/>
    <property type="match status" value="1"/>
</dbReference>
<name>A0A6A7AEG2_9PLEO</name>
<feature type="domain" description="PX" evidence="3">
    <location>
        <begin position="229"/>
        <end position="414"/>
    </location>
</feature>
<dbReference type="InterPro" id="IPR036871">
    <property type="entry name" value="PX_dom_sf"/>
</dbReference>
<feature type="compositionally biased region" description="Polar residues" evidence="2">
    <location>
        <begin position="666"/>
        <end position="679"/>
    </location>
</feature>
<dbReference type="Pfam" id="PF12828">
    <property type="entry name" value="PXB"/>
    <property type="match status" value="1"/>
</dbReference>
<feature type="region of interest" description="Disordered" evidence="2">
    <location>
        <begin position="664"/>
        <end position="683"/>
    </location>
</feature>
<dbReference type="SUPFAM" id="SSF64268">
    <property type="entry name" value="PX domain"/>
    <property type="match status" value="1"/>
</dbReference>
<accession>A0A6A7AEG2</accession>
<dbReference type="OrthoDB" id="71672at2759"/>